<dbReference type="Pfam" id="PF00551">
    <property type="entry name" value="Formyl_trans_N"/>
    <property type="match status" value="1"/>
</dbReference>
<dbReference type="InterPro" id="IPR005793">
    <property type="entry name" value="Formyl_trans_C"/>
</dbReference>
<sequence>MRVLFMGTPAFALTVLEALCESRHEVVCAVTQPDKRGDRGALTASPVKMFAERRGIPVRQYAKVRLEGAEELRAFGADIFVTAAYGQLLSRELLDIAKYGTVNVHASLLPAYRGSCPVQRAIMNGDKLTGVTIMQTAEGLDTGDILLQKTLPIADKDTSATLMDKLASLGAEALLEFLDKLEAGEITPQKQDESKATYYPMLTKADGKIDWSLPADKIDCIIRGVTPWPGAYTFRAGKMLKVHRAHAESCDIDMPAGNVIKADKRGVAVRCGSGALVLEEVQLEGKKRMCCADFLNGCKLAPGEILG</sequence>
<reference evidence="8" key="2">
    <citation type="submission" date="2021-04" db="EMBL/GenBank/DDBJ databases">
        <authorList>
            <person name="Gilroy R."/>
        </authorList>
    </citation>
    <scope>NUCLEOTIDE SEQUENCE</scope>
    <source>
        <strain evidence="8">12435</strain>
    </source>
</reference>
<name>A0A9D1Q0Z7_9FIRM</name>
<evidence type="ECO:0000256" key="4">
    <source>
        <dbReference type="ARBA" id="ARBA00022917"/>
    </source>
</evidence>
<dbReference type="InterPro" id="IPR011034">
    <property type="entry name" value="Formyl_transferase-like_C_sf"/>
</dbReference>
<feature type="domain" description="Formyl transferase N-terminal" evidence="6">
    <location>
        <begin position="1"/>
        <end position="176"/>
    </location>
</feature>
<dbReference type="InterPro" id="IPR005794">
    <property type="entry name" value="Fmt"/>
</dbReference>
<protein>
    <recommendedName>
        <fullName evidence="2 5">Methionyl-tRNA formyltransferase</fullName>
        <ecNumber evidence="2 5">2.1.2.9</ecNumber>
    </recommendedName>
</protein>
<comment type="caution">
    <text evidence="8">The sequence shown here is derived from an EMBL/GenBank/DDBJ whole genome shotgun (WGS) entry which is preliminary data.</text>
</comment>
<comment type="function">
    <text evidence="5">Attaches a formyl group to the free amino group of methionyl-tRNA(fMet). The formyl group appears to play a dual role in the initiator identity of N-formylmethionyl-tRNA by promoting its recognition by IF2 and preventing the misappropriation of this tRNA by the elongation apparatus.</text>
</comment>
<organism evidence="8 9">
    <name type="scientific">Candidatus Protoclostridium stercorigallinarum</name>
    <dbReference type="NCBI Taxonomy" id="2838741"/>
    <lineage>
        <taxon>Bacteria</taxon>
        <taxon>Bacillati</taxon>
        <taxon>Bacillota</taxon>
        <taxon>Clostridia</taxon>
        <taxon>Candidatus Protoclostridium</taxon>
    </lineage>
</organism>
<dbReference type="Pfam" id="PF02911">
    <property type="entry name" value="Formyl_trans_C"/>
    <property type="match status" value="1"/>
</dbReference>
<keyword evidence="3 5" id="KW-0808">Transferase</keyword>
<evidence type="ECO:0000256" key="5">
    <source>
        <dbReference type="HAMAP-Rule" id="MF_00182"/>
    </source>
</evidence>
<dbReference type="AlphaFoldDB" id="A0A9D1Q0Z7"/>
<dbReference type="FunFam" id="3.40.50.12230:FF:000001">
    <property type="entry name" value="Methionyl-tRNA formyltransferase"/>
    <property type="match status" value="1"/>
</dbReference>
<proteinExistence type="inferred from homology"/>
<evidence type="ECO:0000313" key="8">
    <source>
        <dbReference type="EMBL" id="HIW02741.1"/>
    </source>
</evidence>
<gene>
    <name evidence="5 8" type="primary">fmt</name>
    <name evidence="8" type="ORF">H9892_05315</name>
</gene>
<evidence type="ECO:0000256" key="1">
    <source>
        <dbReference type="ARBA" id="ARBA00010699"/>
    </source>
</evidence>
<dbReference type="PROSITE" id="PS00373">
    <property type="entry name" value="GART"/>
    <property type="match status" value="1"/>
</dbReference>
<dbReference type="InterPro" id="IPR001555">
    <property type="entry name" value="GART_AS"/>
</dbReference>
<evidence type="ECO:0000256" key="3">
    <source>
        <dbReference type="ARBA" id="ARBA00022679"/>
    </source>
</evidence>
<dbReference type="EMBL" id="DXHS01000082">
    <property type="protein sequence ID" value="HIW02741.1"/>
    <property type="molecule type" value="Genomic_DNA"/>
</dbReference>
<dbReference type="InterPro" id="IPR002376">
    <property type="entry name" value="Formyl_transf_N"/>
</dbReference>
<dbReference type="CDD" id="cd08704">
    <property type="entry name" value="Met_tRNA_FMT_C"/>
    <property type="match status" value="1"/>
</dbReference>
<dbReference type="Gene3D" id="3.40.50.12230">
    <property type="match status" value="1"/>
</dbReference>
<feature type="domain" description="Formyl transferase C-terminal" evidence="7">
    <location>
        <begin position="202"/>
        <end position="298"/>
    </location>
</feature>
<evidence type="ECO:0000259" key="7">
    <source>
        <dbReference type="Pfam" id="PF02911"/>
    </source>
</evidence>
<dbReference type="InterPro" id="IPR044135">
    <property type="entry name" value="Met-tRNA-FMT_C"/>
</dbReference>
<dbReference type="PANTHER" id="PTHR11138">
    <property type="entry name" value="METHIONYL-TRNA FORMYLTRANSFERASE"/>
    <property type="match status" value="1"/>
</dbReference>
<dbReference type="CDD" id="cd08646">
    <property type="entry name" value="FMT_core_Met-tRNA-FMT_N"/>
    <property type="match status" value="1"/>
</dbReference>
<dbReference type="Proteomes" id="UP000823990">
    <property type="component" value="Unassembled WGS sequence"/>
</dbReference>
<keyword evidence="4 5" id="KW-0648">Protein biosynthesis</keyword>
<evidence type="ECO:0000259" key="6">
    <source>
        <dbReference type="Pfam" id="PF00551"/>
    </source>
</evidence>
<dbReference type="PANTHER" id="PTHR11138:SF5">
    <property type="entry name" value="METHIONYL-TRNA FORMYLTRANSFERASE, MITOCHONDRIAL"/>
    <property type="match status" value="1"/>
</dbReference>
<dbReference type="InterPro" id="IPR041711">
    <property type="entry name" value="Met-tRNA-FMT_N"/>
</dbReference>
<evidence type="ECO:0000256" key="2">
    <source>
        <dbReference type="ARBA" id="ARBA00012261"/>
    </source>
</evidence>
<dbReference type="SUPFAM" id="SSF50486">
    <property type="entry name" value="FMT C-terminal domain-like"/>
    <property type="match status" value="1"/>
</dbReference>
<dbReference type="GO" id="GO:0005829">
    <property type="term" value="C:cytosol"/>
    <property type="evidence" value="ECO:0007669"/>
    <property type="project" value="TreeGrafter"/>
</dbReference>
<dbReference type="GO" id="GO:0004479">
    <property type="term" value="F:methionyl-tRNA formyltransferase activity"/>
    <property type="evidence" value="ECO:0007669"/>
    <property type="project" value="UniProtKB-UniRule"/>
</dbReference>
<accession>A0A9D1Q0Z7</accession>
<comment type="catalytic activity">
    <reaction evidence="5">
        <text>L-methionyl-tRNA(fMet) + (6R)-10-formyltetrahydrofolate = N-formyl-L-methionyl-tRNA(fMet) + (6S)-5,6,7,8-tetrahydrofolate + H(+)</text>
        <dbReference type="Rhea" id="RHEA:24380"/>
        <dbReference type="Rhea" id="RHEA-COMP:9952"/>
        <dbReference type="Rhea" id="RHEA-COMP:9953"/>
        <dbReference type="ChEBI" id="CHEBI:15378"/>
        <dbReference type="ChEBI" id="CHEBI:57453"/>
        <dbReference type="ChEBI" id="CHEBI:78530"/>
        <dbReference type="ChEBI" id="CHEBI:78844"/>
        <dbReference type="ChEBI" id="CHEBI:195366"/>
        <dbReference type="EC" id="2.1.2.9"/>
    </reaction>
</comment>
<dbReference type="NCBIfam" id="TIGR00460">
    <property type="entry name" value="fmt"/>
    <property type="match status" value="1"/>
</dbReference>
<dbReference type="SUPFAM" id="SSF53328">
    <property type="entry name" value="Formyltransferase"/>
    <property type="match status" value="1"/>
</dbReference>
<reference evidence="8" key="1">
    <citation type="journal article" date="2021" name="PeerJ">
        <title>Extensive microbial diversity within the chicken gut microbiome revealed by metagenomics and culture.</title>
        <authorList>
            <person name="Gilroy R."/>
            <person name="Ravi A."/>
            <person name="Getino M."/>
            <person name="Pursley I."/>
            <person name="Horton D.L."/>
            <person name="Alikhan N.F."/>
            <person name="Baker D."/>
            <person name="Gharbi K."/>
            <person name="Hall N."/>
            <person name="Watson M."/>
            <person name="Adriaenssens E.M."/>
            <person name="Foster-Nyarko E."/>
            <person name="Jarju S."/>
            <person name="Secka A."/>
            <person name="Antonio M."/>
            <person name="Oren A."/>
            <person name="Chaudhuri R.R."/>
            <person name="La Ragione R."/>
            <person name="Hildebrand F."/>
            <person name="Pallen M.J."/>
        </authorList>
    </citation>
    <scope>NUCLEOTIDE SEQUENCE</scope>
    <source>
        <strain evidence="8">12435</strain>
    </source>
</reference>
<dbReference type="HAMAP" id="MF_00182">
    <property type="entry name" value="Formyl_trans"/>
    <property type="match status" value="1"/>
</dbReference>
<feature type="binding site" evidence="5">
    <location>
        <begin position="107"/>
        <end position="110"/>
    </location>
    <ligand>
        <name>(6S)-5,6,7,8-tetrahydrofolate</name>
        <dbReference type="ChEBI" id="CHEBI:57453"/>
    </ligand>
</feature>
<dbReference type="EC" id="2.1.2.9" evidence="2 5"/>
<dbReference type="InterPro" id="IPR036477">
    <property type="entry name" value="Formyl_transf_N_sf"/>
</dbReference>
<evidence type="ECO:0000313" key="9">
    <source>
        <dbReference type="Proteomes" id="UP000823990"/>
    </source>
</evidence>
<comment type="similarity">
    <text evidence="1 5">Belongs to the Fmt family.</text>
</comment>